<organism evidence="8 9">
    <name type="scientific">Garciella nitratireducens DSM 15102</name>
    <dbReference type="NCBI Taxonomy" id="1121911"/>
    <lineage>
        <taxon>Bacteria</taxon>
        <taxon>Bacillati</taxon>
        <taxon>Bacillota</taxon>
        <taxon>Clostridia</taxon>
        <taxon>Eubacteriales</taxon>
        <taxon>Eubacteriaceae</taxon>
        <taxon>Garciella</taxon>
    </lineage>
</organism>
<evidence type="ECO:0000313" key="9">
    <source>
        <dbReference type="Proteomes" id="UP000196365"/>
    </source>
</evidence>
<dbReference type="OrthoDB" id="5295945at2"/>
<gene>
    <name evidence="8" type="ORF">SAMN02745973_00696</name>
</gene>
<evidence type="ECO:0000256" key="1">
    <source>
        <dbReference type="ARBA" id="ARBA00012506"/>
    </source>
</evidence>
<dbReference type="RefSeq" id="WP_087678116.1">
    <property type="nucleotide sequence ID" value="NZ_FUWV01000002.1"/>
</dbReference>
<dbReference type="NCBIfam" id="TIGR00488">
    <property type="entry name" value="bis(5'-nucleosyl)-tetraphosphatase (symmetrical) YqeK"/>
    <property type="match status" value="1"/>
</dbReference>
<keyword evidence="5" id="KW-0408">Iron</keyword>
<dbReference type="SUPFAM" id="SSF109604">
    <property type="entry name" value="HD-domain/PDEase-like"/>
    <property type="match status" value="1"/>
</dbReference>
<dbReference type="GO" id="GO:0046872">
    <property type="term" value="F:metal ion binding"/>
    <property type="evidence" value="ECO:0007669"/>
    <property type="project" value="UniProtKB-KW"/>
</dbReference>
<dbReference type="Gene3D" id="1.10.3210.10">
    <property type="entry name" value="Hypothetical protein af1432"/>
    <property type="match status" value="1"/>
</dbReference>
<dbReference type="CDD" id="cd00077">
    <property type="entry name" value="HDc"/>
    <property type="match status" value="1"/>
</dbReference>
<evidence type="ECO:0000313" key="8">
    <source>
        <dbReference type="EMBL" id="SJZ45547.1"/>
    </source>
</evidence>
<protein>
    <recommendedName>
        <fullName evidence="1">bis(5'-nucleosyl)-tetraphosphatase (symmetrical)</fullName>
        <ecNumber evidence="1">3.6.1.41</ecNumber>
    </recommendedName>
</protein>
<accession>A0A1T4KTA8</accession>
<dbReference type="AlphaFoldDB" id="A0A1T4KTA8"/>
<dbReference type="GO" id="GO:0008803">
    <property type="term" value="F:bis(5'-nucleosyl)-tetraphosphatase (symmetrical) activity"/>
    <property type="evidence" value="ECO:0007669"/>
    <property type="project" value="UniProtKB-EC"/>
</dbReference>
<dbReference type="SMART" id="SM00471">
    <property type="entry name" value="HDc"/>
    <property type="match status" value="1"/>
</dbReference>
<dbReference type="Proteomes" id="UP000196365">
    <property type="component" value="Unassembled WGS sequence"/>
</dbReference>
<dbReference type="InterPro" id="IPR051094">
    <property type="entry name" value="Diverse_Catalytic_Enzymes"/>
</dbReference>
<dbReference type="PANTHER" id="PTHR35795">
    <property type="entry name" value="SLR1885 PROTEIN"/>
    <property type="match status" value="1"/>
</dbReference>
<dbReference type="EMBL" id="FUWV01000002">
    <property type="protein sequence ID" value="SJZ45547.1"/>
    <property type="molecule type" value="Genomic_DNA"/>
</dbReference>
<dbReference type="InterPro" id="IPR003607">
    <property type="entry name" value="HD/PDEase_dom"/>
</dbReference>
<reference evidence="8 9" key="1">
    <citation type="submission" date="2017-02" db="EMBL/GenBank/DDBJ databases">
        <authorList>
            <person name="Peterson S.W."/>
        </authorList>
    </citation>
    <scope>NUCLEOTIDE SEQUENCE [LARGE SCALE GENOMIC DNA]</scope>
    <source>
        <strain evidence="8 9">DSM 15102</strain>
    </source>
</reference>
<keyword evidence="2" id="KW-0479">Metal-binding</keyword>
<dbReference type="Pfam" id="PF01966">
    <property type="entry name" value="HD"/>
    <property type="match status" value="1"/>
</dbReference>
<evidence type="ECO:0000256" key="4">
    <source>
        <dbReference type="ARBA" id="ARBA00022801"/>
    </source>
</evidence>
<evidence type="ECO:0000256" key="6">
    <source>
        <dbReference type="ARBA" id="ARBA00049417"/>
    </source>
</evidence>
<dbReference type="InterPro" id="IPR006674">
    <property type="entry name" value="HD_domain"/>
</dbReference>
<name>A0A1T4KTA8_9FIRM</name>
<keyword evidence="3" id="KW-0547">Nucleotide-binding</keyword>
<sequence length="194" mass="22043">MLSYDKMKEKIKGYLTPCRYEHTLGVIEAAIKLASKYQVEENSAKIAALLHDCAKNKGEETLLRLAKENNIQLDEVEKMQPSLLHGPIGSVIAQKDFGIKNKDILNAVRYHTTGKKNMTTLEKIIYLSDYIERGRNFPGVEKLRIEAKKDLDQALLLAFNQTIEYVLKKGSLLHVNTVKARNDIIIKVYGNIQK</sequence>
<evidence type="ECO:0000256" key="3">
    <source>
        <dbReference type="ARBA" id="ARBA00022741"/>
    </source>
</evidence>
<dbReference type="PANTHER" id="PTHR35795:SF1">
    <property type="entry name" value="BIS(5'-NUCLEOSYL)-TETRAPHOSPHATASE, SYMMETRICAL"/>
    <property type="match status" value="1"/>
</dbReference>
<keyword evidence="9" id="KW-1185">Reference proteome</keyword>
<keyword evidence="4 8" id="KW-0378">Hydrolase</keyword>
<proteinExistence type="predicted"/>
<evidence type="ECO:0000256" key="5">
    <source>
        <dbReference type="ARBA" id="ARBA00023004"/>
    </source>
</evidence>
<dbReference type="InterPro" id="IPR005249">
    <property type="entry name" value="YqeK"/>
</dbReference>
<dbReference type="EC" id="3.6.1.41" evidence="1"/>
<evidence type="ECO:0000259" key="7">
    <source>
        <dbReference type="SMART" id="SM00471"/>
    </source>
</evidence>
<dbReference type="GO" id="GO:0000166">
    <property type="term" value="F:nucleotide binding"/>
    <property type="evidence" value="ECO:0007669"/>
    <property type="project" value="UniProtKB-KW"/>
</dbReference>
<comment type="catalytic activity">
    <reaction evidence="6">
        <text>P(1),P(4)-bis(5'-adenosyl) tetraphosphate + H2O = 2 ADP + 2 H(+)</text>
        <dbReference type="Rhea" id="RHEA:24252"/>
        <dbReference type="ChEBI" id="CHEBI:15377"/>
        <dbReference type="ChEBI" id="CHEBI:15378"/>
        <dbReference type="ChEBI" id="CHEBI:58141"/>
        <dbReference type="ChEBI" id="CHEBI:456216"/>
        <dbReference type="EC" id="3.6.1.41"/>
    </reaction>
</comment>
<evidence type="ECO:0000256" key="2">
    <source>
        <dbReference type="ARBA" id="ARBA00022723"/>
    </source>
</evidence>
<feature type="domain" description="HD/PDEase" evidence="7">
    <location>
        <begin position="15"/>
        <end position="143"/>
    </location>
</feature>